<evidence type="ECO:0000259" key="2">
    <source>
        <dbReference type="Pfam" id="PF04194"/>
    </source>
</evidence>
<gene>
    <name evidence="3" type="ORF">CVIRNUC_008045</name>
</gene>
<name>A0AAV1IEI4_9CHLO</name>
<dbReference type="Proteomes" id="UP001314263">
    <property type="component" value="Unassembled WGS sequence"/>
</dbReference>
<feature type="region of interest" description="Disordered" evidence="1">
    <location>
        <begin position="1"/>
        <end position="85"/>
    </location>
</feature>
<dbReference type="AlphaFoldDB" id="A0AAV1IEI4"/>
<dbReference type="GO" id="GO:0005737">
    <property type="term" value="C:cytoplasm"/>
    <property type="evidence" value="ECO:0007669"/>
    <property type="project" value="InterPro"/>
</dbReference>
<keyword evidence="4" id="KW-1185">Reference proteome</keyword>
<sequence>MHPGHEPGREGSPPAQTDDWGLGSSDWGADTSQSRDADVSEINAALDQLSIQPTKPIQGKLRHVGAQDGKKGEQQGGAPPSCSMDGLLRLPEFELWLQDEPGKRGPARNGAAVQLTPASDEASADSSGPAEGTWASEQYEEDAAFSKYTRRLQRCPGQCLRMSAAGSTLWPRKDLPTPPRCLRCQGETWCVAQVMAPLIAMFYEAAEWVREAGMSSSDTQLAEVPASWEWLTIAVFACMRQCAGHRTSKFVEEAVIVLNETRAEGGWAY</sequence>
<protein>
    <recommendedName>
        <fullName evidence="2">Programmed cell death protein 2 C-terminal domain-containing protein</fullName>
    </recommendedName>
</protein>
<dbReference type="InterPro" id="IPR007320">
    <property type="entry name" value="PDCD2_C"/>
</dbReference>
<evidence type="ECO:0000256" key="1">
    <source>
        <dbReference type="SAM" id="MobiDB-lite"/>
    </source>
</evidence>
<proteinExistence type="predicted"/>
<comment type="caution">
    <text evidence="3">The sequence shown here is derived from an EMBL/GenBank/DDBJ whole genome shotgun (WGS) entry which is preliminary data.</text>
</comment>
<accession>A0AAV1IEI4</accession>
<evidence type="ECO:0000313" key="3">
    <source>
        <dbReference type="EMBL" id="CAK0784840.1"/>
    </source>
</evidence>
<organism evidence="3 4">
    <name type="scientific">Coccomyxa viridis</name>
    <dbReference type="NCBI Taxonomy" id="1274662"/>
    <lineage>
        <taxon>Eukaryota</taxon>
        <taxon>Viridiplantae</taxon>
        <taxon>Chlorophyta</taxon>
        <taxon>core chlorophytes</taxon>
        <taxon>Trebouxiophyceae</taxon>
        <taxon>Trebouxiophyceae incertae sedis</taxon>
        <taxon>Coccomyxaceae</taxon>
        <taxon>Coccomyxa</taxon>
    </lineage>
</organism>
<dbReference type="PANTHER" id="PTHR47762:SF2">
    <property type="entry name" value="OS04G0640800 PROTEIN"/>
    <property type="match status" value="1"/>
</dbReference>
<feature type="region of interest" description="Disordered" evidence="1">
    <location>
        <begin position="100"/>
        <end position="135"/>
    </location>
</feature>
<evidence type="ECO:0000313" key="4">
    <source>
        <dbReference type="Proteomes" id="UP001314263"/>
    </source>
</evidence>
<dbReference type="Pfam" id="PF04194">
    <property type="entry name" value="PDCD2_C"/>
    <property type="match status" value="1"/>
</dbReference>
<feature type="domain" description="Programmed cell death protein 2 C-terminal" evidence="2">
    <location>
        <begin position="142"/>
        <end position="257"/>
    </location>
</feature>
<dbReference type="PANTHER" id="PTHR47762">
    <property type="entry name" value="OSJNBB0079B02.4 PROTEIN"/>
    <property type="match status" value="1"/>
</dbReference>
<dbReference type="EMBL" id="CAUYUE010000011">
    <property type="protein sequence ID" value="CAK0784840.1"/>
    <property type="molecule type" value="Genomic_DNA"/>
</dbReference>
<reference evidence="3 4" key="1">
    <citation type="submission" date="2023-10" db="EMBL/GenBank/DDBJ databases">
        <authorList>
            <person name="Maclean D."/>
            <person name="Macfadyen A."/>
        </authorList>
    </citation>
    <scope>NUCLEOTIDE SEQUENCE [LARGE SCALE GENOMIC DNA]</scope>
</reference>